<dbReference type="AlphaFoldDB" id="A0A179SC09"/>
<evidence type="ECO:0000313" key="2">
    <source>
        <dbReference type="Proteomes" id="UP000078316"/>
    </source>
</evidence>
<proteinExistence type="predicted"/>
<comment type="caution">
    <text evidence="1">The sequence shown here is derived from an EMBL/GenBank/DDBJ whole genome shotgun (WGS) entry which is preliminary data.</text>
</comment>
<dbReference type="Proteomes" id="UP000078316">
    <property type="component" value="Unassembled WGS sequence"/>
</dbReference>
<evidence type="ECO:0000313" key="1">
    <source>
        <dbReference type="EMBL" id="OAS23901.1"/>
    </source>
</evidence>
<accession>A0A179SC09</accession>
<sequence>MPNLDDVAAAAAGEERDAMWRSLAEEMEAFAAARRDGPGFARAATPADLAQVLGRDRRARLSTGTCRGGGRAAGRA</sequence>
<gene>
    <name evidence="1" type="ORF">A5481_15740</name>
</gene>
<name>A0A179SC09_9HYPH</name>
<dbReference type="RefSeq" id="WP_064504032.1">
    <property type="nucleotide sequence ID" value="NZ_LWHQ01000028.1"/>
</dbReference>
<reference evidence="1 2" key="1">
    <citation type="submission" date="2016-04" db="EMBL/GenBank/DDBJ databases">
        <authorList>
            <person name="Evans L.H."/>
            <person name="Alamgir A."/>
            <person name="Owens N."/>
            <person name="Weber N.D."/>
            <person name="Virtaneva K."/>
            <person name="Barbian K."/>
            <person name="Babar A."/>
            <person name="Rosenke K."/>
        </authorList>
    </citation>
    <scope>NUCLEOTIDE SEQUENCE [LARGE SCALE GENOMIC DNA]</scope>
    <source>
        <strain evidence="1 2">PMB02</strain>
    </source>
</reference>
<dbReference type="EMBL" id="LWHQ01000028">
    <property type="protein sequence ID" value="OAS23901.1"/>
    <property type="molecule type" value="Genomic_DNA"/>
</dbReference>
<organism evidence="1 2">
    <name type="scientific">Methylobacterium platani</name>
    <dbReference type="NCBI Taxonomy" id="427683"/>
    <lineage>
        <taxon>Bacteria</taxon>
        <taxon>Pseudomonadati</taxon>
        <taxon>Pseudomonadota</taxon>
        <taxon>Alphaproteobacteria</taxon>
        <taxon>Hyphomicrobiales</taxon>
        <taxon>Methylobacteriaceae</taxon>
        <taxon>Methylobacterium</taxon>
    </lineage>
</organism>
<protein>
    <submittedName>
        <fullName evidence="1">Uncharacterized protein</fullName>
    </submittedName>
</protein>